<feature type="region of interest" description="Disordered" evidence="2">
    <location>
        <begin position="260"/>
        <end position="290"/>
    </location>
</feature>
<feature type="coiled-coil region" evidence="1">
    <location>
        <begin position="300"/>
        <end position="327"/>
    </location>
</feature>
<dbReference type="EMBL" id="AP028214">
    <property type="protein sequence ID" value="BEI91148.1"/>
    <property type="molecule type" value="Genomic_DNA"/>
</dbReference>
<evidence type="ECO:0000256" key="2">
    <source>
        <dbReference type="SAM" id="MobiDB-lite"/>
    </source>
</evidence>
<dbReference type="Pfam" id="PF10253">
    <property type="entry name" value="PRCC"/>
    <property type="match status" value="1"/>
</dbReference>
<feature type="region of interest" description="Disordered" evidence="2">
    <location>
        <begin position="154"/>
        <end position="193"/>
    </location>
</feature>
<keyword evidence="1" id="KW-0175">Coiled coil</keyword>
<feature type="compositionally biased region" description="Pro residues" evidence="2">
    <location>
        <begin position="16"/>
        <end position="28"/>
    </location>
</feature>
<name>A0AA48L396_9TREE</name>
<evidence type="ECO:0000256" key="1">
    <source>
        <dbReference type="SAM" id="Coils"/>
    </source>
</evidence>
<dbReference type="GeneID" id="85495018"/>
<dbReference type="KEGG" id="ccac:CcaHIS019_0312180"/>
<accession>A0AA48L396</accession>
<dbReference type="RefSeq" id="XP_060456413.1">
    <property type="nucleotide sequence ID" value="XM_060599750.1"/>
</dbReference>
<dbReference type="Proteomes" id="UP001233271">
    <property type="component" value="Chromosome 3"/>
</dbReference>
<reference evidence="3" key="1">
    <citation type="journal article" date="2023" name="BMC Genomics">
        <title>Chromosome-level genome assemblies of Cutaneotrichosporon spp. (Trichosporonales, Basidiomycota) reveal imbalanced evolution between nucleotide sequences and chromosome synteny.</title>
        <authorList>
            <person name="Kobayashi Y."/>
            <person name="Kayamori A."/>
            <person name="Aoki K."/>
            <person name="Shiwa Y."/>
            <person name="Matsutani M."/>
            <person name="Fujita N."/>
            <person name="Sugita T."/>
            <person name="Iwasaki W."/>
            <person name="Tanaka N."/>
            <person name="Takashima M."/>
        </authorList>
    </citation>
    <scope>NUCLEOTIDE SEQUENCE</scope>
    <source>
        <strain evidence="3">HIS019</strain>
    </source>
</reference>
<feature type="compositionally biased region" description="Low complexity" evidence="2">
    <location>
        <begin position="102"/>
        <end position="123"/>
    </location>
</feature>
<keyword evidence="4" id="KW-1185">Reference proteome</keyword>
<organism evidence="3 4">
    <name type="scientific">Cutaneotrichosporon cavernicola</name>
    <dbReference type="NCBI Taxonomy" id="279322"/>
    <lineage>
        <taxon>Eukaryota</taxon>
        <taxon>Fungi</taxon>
        <taxon>Dikarya</taxon>
        <taxon>Basidiomycota</taxon>
        <taxon>Agaricomycotina</taxon>
        <taxon>Tremellomycetes</taxon>
        <taxon>Trichosporonales</taxon>
        <taxon>Trichosporonaceae</taxon>
        <taxon>Cutaneotrichosporon</taxon>
    </lineage>
</organism>
<feature type="compositionally biased region" description="Basic and acidic residues" evidence="2">
    <location>
        <begin position="45"/>
        <end position="66"/>
    </location>
</feature>
<evidence type="ECO:0008006" key="5">
    <source>
        <dbReference type="Google" id="ProtNLM"/>
    </source>
</evidence>
<gene>
    <name evidence="3" type="ORF">CcaverHIS019_0312180</name>
</gene>
<evidence type="ECO:0000313" key="4">
    <source>
        <dbReference type="Proteomes" id="UP001233271"/>
    </source>
</evidence>
<dbReference type="InterPro" id="IPR018800">
    <property type="entry name" value="PRCC"/>
</dbReference>
<protein>
    <recommendedName>
        <fullName evidence="5">Mitotic checkpoint regulator, MAD2B-interacting-domain-containing protein</fullName>
    </recommendedName>
</protein>
<dbReference type="AlphaFoldDB" id="A0AA48L396"/>
<proteinExistence type="predicted"/>
<sequence length="330" mass="35109">MLLADYGSDSDDSGPSSPPARAPAPAPTPVVKKKKKPVRIALDLPPKETRKSKSKSPEADADDHRSPPPAKRKLGGAGSSALLGMLPPPKRKLPSTGIRAKSGSSSTSRPGASLGLGLGSARAPADDDDAPALVPKVVKRKADENLDLFGLSEAVAKPSSSLPKAPPKPTNISSAPAVSEFVPPAPTPDDPYPGYYQLPSGSWAAHDRAYYAKAVASFPTSELEAEDSRKASRMGRDWAALDDGRADVLEINANAGLAEGRAEAERRQRLARPKTDDFEYSPVGQTKGLAQERHQLSSLLSSAYAQRDELEARIQENKKNMRNAQMKYGF</sequence>
<feature type="region of interest" description="Disordered" evidence="2">
    <location>
        <begin position="1"/>
        <end position="129"/>
    </location>
</feature>
<feature type="compositionally biased region" description="Low complexity" evidence="2">
    <location>
        <begin position="154"/>
        <end position="163"/>
    </location>
</feature>
<feature type="compositionally biased region" description="Basic and acidic residues" evidence="2">
    <location>
        <begin position="260"/>
        <end position="277"/>
    </location>
</feature>
<evidence type="ECO:0000313" key="3">
    <source>
        <dbReference type="EMBL" id="BEI91148.1"/>
    </source>
</evidence>